<feature type="domain" description="Flagellar M-ring N-terminal" evidence="12">
    <location>
        <begin position="35"/>
        <end position="208"/>
    </location>
</feature>
<dbReference type="InterPro" id="IPR006182">
    <property type="entry name" value="FliF_N_dom"/>
</dbReference>
<evidence type="ECO:0000259" key="12">
    <source>
        <dbReference type="Pfam" id="PF01514"/>
    </source>
</evidence>
<evidence type="ECO:0000256" key="9">
    <source>
        <dbReference type="PIRNR" id="PIRNR004862"/>
    </source>
</evidence>
<evidence type="ECO:0000256" key="2">
    <source>
        <dbReference type="ARBA" id="ARBA00004651"/>
    </source>
</evidence>
<keyword evidence="14" id="KW-0966">Cell projection</keyword>
<comment type="caution">
    <text evidence="14">The sequence shown here is derived from an EMBL/GenBank/DDBJ whole genome shotgun (WGS) entry which is preliminary data.</text>
</comment>
<evidence type="ECO:0000256" key="11">
    <source>
        <dbReference type="SAM" id="Phobius"/>
    </source>
</evidence>
<feature type="compositionally biased region" description="Basic and acidic residues" evidence="10">
    <location>
        <begin position="271"/>
        <end position="293"/>
    </location>
</feature>
<dbReference type="PANTHER" id="PTHR30046:SF0">
    <property type="entry name" value="FLAGELLAR M-RING PROTEIN"/>
    <property type="match status" value="1"/>
</dbReference>
<feature type="domain" description="Flagellar M-ring C-terminal" evidence="13">
    <location>
        <begin position="240"/>
        <end position="402"/>
    </location>
</feature>
<accession>A0A917AG84</accession>
<organism evidence="14 15">
    <name type="scientific">Primorskyibacter flagellatus</name>
    <dbReference type="NCBI Taxonomy" id="1387277"/>
    <lineage>
        <taxon>Bacteria</taxon>
        <taxon>Pseudomonadati</taxon>
        <taxon>Pseudomonadota</taxon>
        <taxon>Alphaproteobacteria</taxon>
        <taxon>Rhodobacterales</taxon>
        <taxon>Roseobacteraceae</taxon>
        <taxon>Primorskyibacter</taxon>
    </lineage>
</organism>
<evidence type="ECO:0000256" key="5">
    <source>
        <dbReference type="ARBA" id="ARBA00022692"/>
    </source>
</evidence>
<protein>
    <recommendedName>
        <fullName evidence="9">Flagellar M-ring protein</fullName>
    </recommendedName>
</protein>
<dbReference type="InterPro" id="IPR000067">
    <property type="entry name" value="FlgMring_FliF"/>
</dbReference>
<evidence type="ECO:0000256" key="4">
    <source>
        <dbReference type="ARBA" id="ARBA00022475"/>
    </source>
</evidence>
<evidence type="ECO:0000256" key="1">
    <source>
        <dbReference type="ARBA" id="ARBA00004117"/>
    </source>
</evidence>
<sequence>MENLRALGQGRLIALGATGIVLVLALVFGIRTVLEPSYATLYRDLTPSDASRMVSSLEGSGFTVKVDASGSIISVPQEDLARARMELAGQGLVGDGVAGWELFDEGSGLGMNTFMQKINRLRALEGELARSIQTLDGVDAARVHLVLPEREAFSRERPQPSASVIVRGRAGHQISNRQAQSIRALVASAVPEMAAGRVTVLTANGETILAEEGRDNAEVSQQALRASIEDRIAANVTEILTARVGAGNARVKVSVDLTNERQVIRNQSYDPEQRVVRSTETREENRSDTKSDTGEVGVNDDIPASLAQNGSAQSQNSSNRTDEVVNYEIGNTATETVREPGEIARVSVAVLVNGIYNVQDGGDVAYEERTPEELDRLNQLVQAAIGFNEGRGDSVSVDSLRFMDYSMDVGEPVTTGVGQILKDNLMSILRAVFALAVIAAILKFGVMPMMARLAPVEGVEGNKDLAALPGAAADGAEAEDEEGAPENLPAASATRARRNQPAVAANGVVTGQILDDDAKAGPDDMVTIGAVRGGVHRGWINTVSGLIESQPTDSLKVVKTWLAEGM</sequence>
<dbReference type="GO" id="GO:0009431">
    <property type="term" value="C:bacterial-type flagellum basal body, MS ring"/>
    <property type="evidence" value="ECO:0007669"/>
    <property type="project" value="InterPro"/>
</dbReference>
<evidence type="ECO:0000313" key="14">
    <source>
        <dbReference type="EMBL" id="GGE50835.1"/>
    </source>
</evidence>
<dbReference type="AlphaFoldDB" id="A0A917AG84"/>
<dbReference type="PIRSF" id="PIRSF004862">
    <property type="entry name" value="FliF"/>
    <property type="match status" value="1"/>
</dbReference>
<keyword evidence="6 11" id="KW-1133">Transmembrane helix</keyword>
<feature type="region of interest" description="Disordered" evidence="10">
    <location>
        <begin position="264"/>
        <end position="323"/>
    </location>
</feature>
<evidence type="ECO:0000256" key="7">
    <source>
        <dbReference type="ARBA" id="ARBA00023136"/>
    </source>
</evidence>
<dbReference type="Gene3D" id="3.30.300.30">
    <property type="match status" value="1"/>
</dbReference>
<dbReference type="GO" id="GO:0005886">
    <property type="term" value="C:plasma membrane"/>
    <property type="evidence" value="ECO:0007669"/>
    <property type="project" value="UniProtKB-SubCell"/>
</dbReference>
<dbReference type="InterPro" id="IPR045851">
    <property type="entry name" value="AMP-bd_C_sf"/>
</dbReference>
<keyword evidence="4" id="KW-1003">Cell membrane</keyword>
<dbReference type="PRINTS" id="PR01009">
    <property type="entry name" value="FLGMRINGFLIF"/>
</dbReference>
<dbReference type="EMBL" id="BMFJ01000004">
    <property type="protein sequence ID" value="GGE50835.1"/>
    <property type="molecule type" value="Genomic_DNA"/>
</dbReference>
<keyword evidence="14" id="KW-0969">Cilium</keyword>
<keyword evidence="14" id="KW-0282">Flagellum</keyword>
<dbReference type="NCBIfam" id="TIGR00206">
    <property type="entry name" value="fliF"/>
    <property type="match status" value="1"/>
</dbReference>
<dbReference type="Pfam" id="PF08345">
    <property type="entry name" value="YscJ_FliF_C"/>
    <property type="match status" value="1"/>
</dbReference>
<proteinExistence type="inferred from homology"/>
<gene>
    <name evidence="14" type="primary">fliF</name>
    <name evidence="14" type="ORF">GCM10011360_42340</name>
</gene>
<name>A0A917AG84_9RHOB</name>
<evidence type="ECO:0000256" key="6">
    <source>
        <dbReference type="ARBA" id="ARBA00022989"/>
    </source>
</evidence>
<keyword evidence="8 9" id="KW-0975">Bacterial flagellum</keyword>
<keyword evidence="5 11" id="KW-0812">Transmembrane</keyword>
<evidence type="ECO:0000313" key="15">
    <source>
        <dbReference type="Proteomes" id="UP000612855"/>
    </source>
</evidence>
<dbReference type="PANTHER" id="PTHR30046">
    <property type="entry name" value="FLAGELLAR M-RING PROTEIN"/>
    <property type="match status" value="1"/>
</dbReference>
<evidence type="ECO:0000256" key="3">
    <source>
        <dbReference type="ARBA" id="ARBA00007971"/>
    </source>
</evidence>
<dbReference type="Proteomes" id="UP000612855">
    <property type="component" value="Unassembled WGS sequence"/>
</dbReference>
<feature type="compositionally biased region" description="Low complexity" evidence="10">
    <location>
        <begin position="304"/>
        <end position="319"/>
    </location>
</feature>
<feature type="region of interest" description="Disordered" evidence="10">
    <location>
        <begin position="471"/>
        <end position="499"/>
    </location>
</feature>
<evidence type="ECO:0000259" key="13">
    <source>
        <dbReference type="Pfam" id="PF08345"/>
    </source>
</evidence>
<reference evidence="15" key="1">
    <citation type="journal article" date="2019" name="Int. J. Syst. Evol. Microbiol.">
        <title>The Global Catalogue of Microorganisms (GCM) 10K type strain sequencing project: providing services to taxonomists for standard genome sequencing and annotation.</title>
        <authorList>
            <consortium name="The Broad Institute Genomics Platform"/>
            <consortium name="The Broad Institute Genome Sequencing Center for Infectious Disease"/>
            <person name="Wu L."/>
            <person name="Ma J."/>
        </authorList>
    </citation>
    <scope>NUCLEOTIDE SEQUENCE [LARGE SCALE GENOMIC DNA]</scope>
    <source>
        <strain evidence="15">CGMCC 1.12664</strain>
    </source>
</reference>
<keyword evidence="15" id="KW-1185">Reference proteome</keyword>
<keyword evidence="7 11" id="KW-0472">Membrane</keyword>
<feature type="transmembrane region" description="Helical" evidence="11">
    <location>
        <begin position="12"/>
        <end position="34"/>
    </location>
</feature>
<comment type="subcellular location">
    <subcellularLocation>
        <location evidence="1 9">Bacterial flagellum basal body</location>
    </subcellularLocation>
    <subcellularLocation>
        <location evidence="2">Cell membrane</location>
        <topology evidence="2">Multi-pass membrane protein</topology>
    </subcellularLocation>
</comment>
<evidence type="ECO:0000256" key="10">
    <source>
        <dbReference type="SAM" id="MobiDB-lite"/>
    </source>
</evidence>
<evidence type="ECO:0000256" key="8">
    <source>
        <dbReference type="ARBA" id="ARBA00023143"/>
    </source>
</evidence>
<dbReference type="GO" id="GO:0003774">
    <property type="term" value="F:cytoskeletal motor activity"/>
    <property type="evidence" value="ECO:0007669"/>
    <property type="project" value="InterPro"/>
</dbReference>
<comment type="function">
    <text evidence="9">The M ring may be actively involved in energy transduction.</text>
</comment>
<dbReference type="Pfam" id="PF01514">
    <property type="entry name" value="YscJ_FliF"/>
    <property type="match status" value="1"/>
</dbReference>
<dbReference type="InterPro" id="IPR013556">
    <property type="entry name" value="Flag_M-ring_C"/>
</dbReference>
<dbReference type="InterPro" id="IPR043427">
    <property type="entry name" value="YscJ/FliF"/>
</dbReference>
<dbReference type="RefSeq" id="WP_229737756.1">
    <property type="nucleotide sequence ID" value="NZ_BMFJ01000004.1"/>
</dbReference>
<comment type="similarity">
    <text evidence="3 9">Belongs to the FliF family.</text>
</comment>
<dbReference type="GO" id="GO:0071973">
    <property type="term" value="P:bacterial-type flagellum-dependent cell motility"/>
    <property type="evidence" value="ECO:0007669"/>
    <property type="project" value="InterPro"/>
</dbReference>